<dbReference type="EMBL" id="DAAXZP010000030">
    <property type="protein sequence ID" value="HAG3255317.1"/>
    <property type="molecule type" value="Genomic_DNA"/>
</dbReference>
<organism evidence="1">
    <name type="scientific">Salmonella enterica</name>
    <name type="common">Salmonella choleraesuis</name>
    <dbReference type="NCBI Taxonomy" id="28901"/>
    <lineage>
        <taxon>Bacteria</taxon>
        <taxon>Pseudomonadati</taxon>
        <taxon>Pseudomonadota</taxon>
        <taxon>Gammaproteobacteria</taxon>
        <taxon>Enterobacterales</taxon>
        <taxon>Enterobacteriaceae</taxon>
        <taxon>Salmonella</taxon>
    </lineage>
</organism>
<dbReference type="Pfam" id="PF06183">
    <property type="entry name" value="DinI"/>
    <property type="match status" value="1"/>
</dbReference>
<sequence length="44" mass="4905">MSQHYGESQANDLSSEYSALVIGLTKRVHQIFPDAEVKVKPMQA</sequence>
<reference evidence="1" key="1">
    <citation type="journal article" date="2018" name="Genome Biol.">
        <title>SKESA: strategic k-mer extension for scrupulous assemblies.</title>
        <authorList>
            <person name="Souvorov A."/>
            <person name="Agarwala R."/>
            <person name="Lipman D.J."/>
        </authorList>
    </citation>
    <scope>NUCLEOTIDE SEQUENCE</scope>
    <source>
        <strain evidence="1">MA.CK_97/00006015</strain>
    </source>
</reference>
<accession>A0A761PJ86</accession>
<proteinExistence type="predicted"/>
<protein>
    <submittedName>
        <fullName evidence="1">DinI family protein</fullName>
    </submittedName>
</protein>
<feature type="non-terminal residue" evidence="1">
    <location>
        <position position="44"/>
    </location>
</feature>
<gene>
    <name evidence="1" type="ORF">G8X54_004655</name>
</gene>
<dbReference type="InterPro" id="IPR036687">
    <property type="entry name" value="DinI-like_sf"/>
</dbReference>
<comment type="caution">
    <text evidence="1">The sequence shown here is derived from an EMBL/GenBank/DDBJ whole genome shotgun (WGS) entry which is preliminary data.</text>
</comment>
<dbReference type="AlphaFoldDB" id="A0A761PJ86"/>
<dbReference type="SUPFAM" id="SSF54857">
    <property type="entry name" value="DNA damage-inducible protein DinI"/>
    <property type="match status" value="1"/>
</dbReference>
<dbReference type="InterPro" id="IPR010391">
    <property type="entry name" value="DNA_damage-inducible_DinI-like"/>
</dbReference>
<reference evidence="1" key="2">
    <citation type="submission" date="2020-02" db="EMBL/GenBank/DDBJ databases">
        <authorList>
            <consortium name="NCBI Pathogen Detection Project"/>
        </authorList>
    </citation>
    <scope>NUCLEOTIDE SEQUENCE</scope>
    <source>
        <strain evidence="1">MA.CK_97/00006015</strain>
    </source>
</reference>
<name>A0A761PJ86_SALER</name>
<evidence type="ECO:0000313" key="1">
    <source>
        <dbReference type="EMBL" id="HAG3255317.1"/>
    </source>
</evidence>